<dbReference type="InterPro" id="IPR000253">
    <property type="entry name" value="FHA_dom"/>
</dbReference>
<accession>A0A150T2F0</accession>
<evidence type="ECO:0000313" key="6">
    <source>
        <dbReference type="Proteomes" id="UP000075515"/>
    </source>
</evidence>
<evidence type="ECO:0000259" key="3">
    <source>
        <dbReference type="PROSITE" id="PS50006"/>
    </source>
</evidence>
<dbReference type="PROSITE" id="PS00675">
    <property type="entry name" value="SIGMA54_INTERACT_1"/>
    <property type="match status" value="1"/>
</dbReference>
<dbReference type="EMBL" id="JEMC01001207">
    <property type="protein sequence ID" value="KYF98870.1"/>
    <property type="molecule type" value="Genomic_DNA"/>
</dbReference>
<dbReference type="InterPro" id="IPR002078">
    <property type="entry name" value="Sigma_54_int"/>
</dbReference>
<dbReference type="PROSITE" id="PS50045">
    <property type="entry name" value="SIGMA54_INTERACT_4"/>
    <property type="match status" value="1"/>
</dbReference>
<keyword evidence="1" id="KW-0547">Nucleotide-binding</keyword>
<evidence type="ECO:0000256" key="2">
    <source>
        <dbReference type="ARBA" id="ARBA00022840"/>
    </source>
</evidence>
<evidence type="ECO:0000256" key="1">
    <source>
        <dbReference type="ARBA" id="ARBA00022741"/>
    </source>
</evidence>
<dbReference type="Gene3D" id="2.60.200.20">
    <property type="match status" value="1"/>
</dbReference>
<dbReference type="SMART" id="SM00382">
    <property type="entry name" value="AAA"/>
    <property type="match status" value="1"/>
</dbReference>
<dbReference type="CDD" id="cd00060">
    <property type="entry name" value="FHA"/>
    <property type="match status" value="1"/>
</dbReference>
<gene>
    <name evidence="5" type="ORF">BE18_29575</name>
</gene>
<dbReference type="PANTHER" id="PTHR32071:SF81">
    <property type="entry name" value="PROPIONATE CATABOLISM OPERON REGULATORY PROTEIN"/>
    <property type="match status" value="1"/>
</dbReference>
<dbReference type="FunFam" id="3.40.50.300:FF:000006">
    <property type="entry name" value="DNA-binding transcriptional regulator NtrC"/>
    <property type="match status" value="1"/>
</dbReference>
<dbReference type="InterPro" id="IPR027417">
    <property type="entry name" value="P-loop_NTPase"/>
</dbReference>
<dbReference type="SUPFAM" id="SSF49879">
    <property type="entry name" value="SMAD/FHA domain"/>
    <property type="match status" value="1"/>
</dbReference>
<feature type="non-terminal residue" evidence="5">
    <location>
        <position position="318"/>
    </location>
</feature>
<dbReference type="PANTHER" id="PTHR32071">
    <property type="entry name" value="TRANSCRIPTIONAL REGULATORY PROTEIN"/>
    <property type="match status" value="1"/>
</dbReference>
<protein>
    <recommendedName>
        <fullName evidence="7">AAA family ATPase</fullName>
    </recommendedName>
</protein>
<evidence type="ECO:0000313" key="5">
    <source>
        <dbReference type="EMBL" id="KYF98870.1"/>
    </source>
</evidence>
<name>A0A150T2F0_SORCE</name>
<keyword evidence="2" id="KW-0067">ATP-binding</keyword>
<feature type="domain" description="Sigma-54 factor interaction" evidence="4">
    <location>
        <begin position="133"/>
        <end position="318"/>
    </location>
</feature>
<dbReference type="Gene3D" id="3.40.50.300">
    <property type="entry name" value="P-loop containing nucleotide triphosphate hydrolases"/>
    <property type="match status" value="1"/>
</dbReference>
<organism evidence="5 6">
    <name type="scientific">Sorangium cellulosum</name>
    <name type="common">Polyangium cellulosum</name>
    <dbReference type="NCBI Taxonomy" id="56"/>
    <lineage>
        <taxon>Bacteria</taxon>
        <taxon>Pseudomonadati</taxon>
        <taxon>Myxococcota</taxon>
        <taxon>Polyangia</taxon>
        <taxon>Polyangiales</taxon>
        <taxon>Polyangiaceae</taxon>
        <taxon>Sorangium</taxon>
    </lineage>
</organism>
<dbReference type="Pfam" id="PF16697">
    <property type="entry name" value="Yop-YscD_cpl"/>
    <property type="match status" value="1"/>
</dbReference>
<dbReference type="SMART" id="SM00240">
    <property type="entry name" value="FHA"/>
    <property type="match status" value="1"/>
</dbReference>
<evidence type="ECO:0000259" key="4">
    <source>
        <dbReference type="PROSITE" id="PS50045"/>
    </source>
</evidence>
<evidence type="ECO:0008006" key="7">
    <source>
        <dbReference type="Google" id="ProtNLM"/>
    </source>
</evidence>
<dbReference type="InterPro" id="IPR003593">
    <property type="entry name" value="AAA+_ATPase"/>
</dbReference>
<sequence length="318" mass="34882">MAQELTQPLERDGSAFRLASRKIRVEVVHGPDRGLVAELPGPEARVGLGRECDLVLKDPTVSRLHLVVRVEGERIRVIDAGSRNGTAVDGVEVRDAYARPDAAISIGGTTMRLRMLSDVVELPLSQRERFGGMLGRSVAMRRLFAVLERVAATDATVLVEGETGTGKELVAEAVHEESPRQGAAFVVFDCSAVSATLIESELFGHVRGAFTGAFADRPGAFEAADGGTLFLDEIGELPLDLQPKLLRALERREVRRVGANVPRRVDVRIVAATNRNLAREVERGKFREDLYYRLAVIQVALPPLRERQGDIPQLVRHF</sequence>
<feature type="domain" description="FHA" evidence="3">
    <location>
        <begin position="44"/>
        <end position="93"/>
    </location>
</feature>
<dbReference type="AlphaFoldDB" id="A0A150T2F0"/>
<dbReference type="InterPro" id="IPR025943">
    <property type="entry name" value="Sigma_54_int_dom_ATP-bd_2"/>
</dbReference>
<dbReference type="GO" id="GO:0005524">
    <property type="term" value="F:ATP binding"/>
    <property type="evidence" value="ECO:0007669"/>
    <property type="project" value="UniProtKB-KW"/>
</dbReference>
<dbReference type="InterPro" id="IPR032030">
    <property type="entry name" value="YscD_cytoplasmic_dom"/>
</dbReference>
<proteinExistence type="predicted"/>
<dbReference type="InterPro" id="IPR025662">
    <property type="entry name" value="Sigma_54_int_dom_ATP-bd_1"/>
</dbReference>
<dbReference type="InterPro" id="IPR008984">
    <property type="entry name" value="SMAD_FHA_dom_sf"/>
</dbReference>
<dbReference type="PROSITE" id="PS00676">
    <property type="entry name" value="SIGMA54_INTERACT_2"/>
    <property type="match status" value="1"/>
</dbReference>
<comment type="caution">
    <text evidence="5">The sequence shown here is derived from an EMBL/GenBank/DDBJ whole genome shotgun (WGS) entry which is preliminary data.</text>
</comment>
<dbReference type="Proteomes" id="UP000075515">
    <property type="component" value="Unassembled WGS sequence"/>
</dbReference>
<dbReference type="CDD" id="cd00009">
    <property type="entry name" value="AAA"/>
    <property type="match status" value="1"/>
</dbReference>
<reference evidence="5 6" key="1">
    <citation type="submission" date="2014-02" db="EMBL/GenBank/DDBJ databases">
        <title>The small core and large imbalanced accessory genome model reveals a collaborative survival strategy of Sorangium cellulosum strains in nature.</title>
        <authorList>
            <person name="Han K."/>
            <person name="Peng R."/>
            <person name="Blom J."/>
            <person name="Li Y.-Z."/>
        </authorList>
    </citation>
    <scope>NUCLEOTIDE SEQUENCE [LARGE SCALE GENOMIC DNA]</scope>
    <source>
        <strain evidence="5 6">So0149</strain>
    </source>
</reference>
<dbReference type="GO" id="GO:0006355">
    <property type="term" value="P:regulation of DNA-templated transcription"/>
    <property type="evidence" value="ECO:0007669"/>
    <property type="project" value="InterPro"/>
</dbReference>
<dbReference type="Pfam" id="PF00158">
    <property type="entry name" value="Sigma54_activat"/>
    <property type="match status" value="1"/>
</dbReference>
<dbReference type="PROSITE" id="PS50006">
    <property type="entry name" value="FHA_DOMAIN"/>
    <property type="match status" value="1"/>
</dbReference>
<dbReference type="SUPFAM" id="SSF52540">
    <property type="entry name" value="P-loop containing nucleoside triphosphate hydrolases"/>
    <property type="match status" value="1"/>
</dbReference>